<proteinExistence type="predicted"/>
<protein>
    <submittedName>
        <fullName evidence="1">Uncharacterized protein</fullName>
    </submittedName>
</protein>
<keyword evidence="2" id="KW-1185">Reference proteome</keyword>
<evidence type="ECO:0000313" key="2">
    <source>
        <dbReference type="Proteomes" id="UP000053424"/>
    </source>
</evidence>
<dbReference type="AlphaFoldDB" id="A0A0C3BWM1"/>
<dbReference type="EMBL" id="KN831805">
    <property type="protein sequence ID" value="KIM36479.1"/>
    <property type="molecule type" value="Genomic_DNA"/>
</dbReference>
<organism evidence="1 2">
    <name type="scientific">Hebeloma cylindrosporum</name>
    <dbReference type="NCBI Taxonomy" id="76867"/>
    <lineage>
        <taxon>Eukaryota</taxon>
        <taxon>Fungi</taxon>
        <taxon>Dikarya</taxon>
        <taxon>Basidiomycota</taxon>
        <taxon>Agaricomycotina</taxon>
        <taxon>Agaricomycetes</taxon>
        <taxon>Agaricomycetidae</taxon>
        <taxon>Agaricales</taxon>
        <taxon>Agaricineae</taxon>
        <taxon>Hymenogastraceae</taxon>
        <taxon>Hebeloma</taxon>
    </lineage>
</organism>
<gene>
    <name evidence="1" type="ORF">M413DRAFT_424844</name>
</gene>
<dbReference type="Proteomes" id="UP000053424">
    <property type="component" value="Unassembled WGS sequence"/>
</dbReference>
<evidence type="ECO:0000313" key="1">
    <source>
        <dbReference type="EMBL" id="KIM36479.1"/>
    </source>
</evidence>
<sequence length="548" mass="61599">MSASRSAKEPKGLGLLQGILQSLKAEYSAKQCSESATPPGQFCEHCAHLKAVDEKLFVHFDDMSKLLRTKVKMKERANQHHDRLTRRLPAEMVSYIFAIYTEDVNSNFDPRDPIVERGPLLLGAVSKSWRRIAFSTPQLWNTININILPNDDLTTQVELTKEWLARSRQLPLHISLVSEESDTELDPNPLIPLCNVLQNVSSRWCRLVLGISATLYSTFLGDVTCAPTLEALQIIDHDDSSSESNKSFYLPHTPLLKDVNIHLHAPFSCISIDWSNLIKFEANPITIDEYFYILPLSDGLECFRLGGIFGCDEALPTTPLTHSTLREFYIETNAATMNSSDMVTMLELVEFPSLVKFGYHSGSSTFPNSAISSLFTRSRCRLTHFALSGNLMNCTSDDLISILSDLPTITDLKLEAKSNRKQDNAIMSNKLLRRLTPANPSDLSTDRLLPLLESLEFKGYKTFSWGRLASLVSATTSDSRRDPSFPTRLELTNSIRSISFELYGVDEKMERVDAQSLAQFKSAQEAGIFHCQALGDFADRVRGWMFMF</sequence>
<dbReference type="OrthoDB" id="2269034at2759"/>
<accession>A0A0C3BWM1</accession>
<reference evidence="2" key="2">
    <citation type="submission" date="2015-01" db="EMBL/GenBank/DDBJ databases">
        <title>Evolutionary Origins and Diversification of the Mycorrhizal Mutualists.</title>
        <authorList>
            <consortium name="DOE Joint Genome Institute"/>
            <consortium name="Mycorrhizal Genomics Consortium"/>
            <person name="Kohler A."/>
            <person name="Kuo A."/>
            <person name="Nagy L.G."/>
            <person name="Floudas D."/>
            <person name="Copeland A."/>
            <person name="Barry K.W."/>
            <person name="Cichocki N."/>
            <person name="Veneault-Fourrey C."/>
            <person name="LaButti K."/>
            <person name="Lindquist E.A."/>
            <person name="Lipzen A."/>
            <person name="Lundell T."/>
            <person name="Morin E."/>
            <person name="Murat C."/>
            <person name="Riley R."/>
            <person name="Ohm R."/>
            <person name="Sun H."/>
            <person name="Tunlid A."/>
            <person name="Henrissat B."/>
            <person name="Grigoriev I.V."/>
            <person name="Hibbett D.S."/>
            <person name="Martin F."/>
        </authorList>
    </citation>
    <scope>NUCLEOTIDE SEQUENCE [LARGE SCALE GENOMIC DNA]</scope>
    <source>
        <strain evidence="2">h7</strain>
    </source>
</reference>
<reference evidence="1 2" key="1">
    <citation type="submission" date="2014-04" db="EMBL/GenBank/DDBJ databases">
        <authorList>
            <consortium name="DOE Joint Genome Institute"/>
            <person name="Kuo A."/>
            <person name="Gay G."/>
            <person name="Dore J."/>
            <person name="Kohler A."/>
            <person name="Nagy L.G."/>
            <person name="Floudas D."/>
            <person name="Copeland A."/>
            <person name="Barry K.W."/>
            <person name="Cichocki N."/>
            <person name="Veneault-Fourrey C."/>
            <person name="LaButti K."/>
            <person name="Lindquist E.A."/>
            <person name="Lipzen A."/>
            <person name="Lundell T."/>
            <person name="Morin E."/>
            <person name="Murat C."/>
            <person name="Sun H."/>
            <person name="Tunlid A."/>
            <person name="Henrissat B."/>
            <person name="Grigoriev I.V."/>
            <person name="Hibbett D.S."/>
            <person name="Martin F."/>
            <person name="Nordberg H.P."/>
            <person name="Cantor M.N."/>
            <person name="Hua S.X."/>
        </authorList>
    </citation>
    <scope>NUCLEOTIDE SEQUENCE [LARGE SCALE GENOMIC DNA]</scope>
    <source>
        <strain evidence="2">h7</strain>
    </source>
</reference>
<name>A0A0C3BWM1_HEBCY</name>
<dbReference type="HOGENOM" id="CLU_018544_14_1_1"/>